<proteinExistence type="predicted"/>
<dbReference type="Proteomes" id="UP000238274">
    <property type="component" value="Unassembled WGS sequence"/>
</dbReference>
<name>A0A2S4WBV9_9BASI</name>
<evidence type="ECO:0000313" key="3">
    <source>
        <dbReference type="Proteomes" id="UP000238274"/>
    </source>
</evidence>
<dbReference type="VEuPathDB" id="FungiDB:PSTT_07063"/>
<dbReference type="VEuPathDB" id="FungiDB:PSHT_04946"/>
<organism evidence="2 3">
    <name type="scientific">Puccinia striiformis</name>
    <dbReference type="NCBI Taxonomy" id="27350"/>
    <lineage>
        <taxon>Eukaryota</taxon>
        <taxon>Fungi</taxon>
        <taxon>Dikarya</taxon>
        <taxon>Basidiomycota</taxon>
        <taxon>Pucciniomycotina</taxon>
        <taxon>Pucciniomycetes</taxon>
        <taxon>Pucciniales</taxon>
        <taxon>Pucciniaceae</taxon>
        <taxon>Puccinia</taxon>
    </lineage>
</organism>
<gene>
    <name evidence="2" type="ORF">PSHT_04946</name>
</gene>
<reference evidence="3" key="3">
    <citation type="journal article" date="2018" name="Mol. Plant Microbe Interact.">
        <title>Genome sequence resources for the wheat stripe rust pathogen (Puccinia striiformis f. sp. tritici) and the barley stripe rust pathogen (Puccinia striiformis f. sp. hordei).</title>
        <authorList>
            <person name="Xia C."/>
            <person name="Wang M."/>
            <person name="Yin C."/>
            <person name="Cornejo O.E."/>
            <person name="Hulbert S.H."/>
            <person name="Chen X."/>
        </authorList>
    </citation>
    <scope>NUCLEOTIDE SEQUENCE [LARGE SCALE GENOMIC DNA]</scope>
    <source>
        <strain evidence="3">93TX-2</strain>
    </source>
</reference>
<protein>
    <submittedName>
        <fullName evidence="2">Uncharacterized protein</fullName>
    </submittedName>
</protein>
<reference evidence="2 3" key="1">
    <citation type="submission" date="2017-12" db="EMBL/GenBank/DDBJ databases">
        <title>Gene loss provides genomic basis for host adaptation in cereal stripe rust fungi.</title>
        <authorList>
            <person name="Xia C."/>
        </authorList>
    </citation>
    <scope>NUCLEOTIDE SEQUENCE [LARGE SCALE GENOMIC DNA]</scope>
    <source>
        <strain evidence="2 3">93TX-2</strain>
    </source>
</reference>
<dbReference type="AlphaFoldDB" id="A0A2S4WBV9"/>
<reference evidence="3" key="2">
    <citation type="journal article" date="2018" name="BMC Genomics">
        <title>Genomic insights into host adaptation between the wheat stripe rust pathogen (Puccinia striiformis f. sp. tritici) and the barley stripe rust pathogen (Puccinia striiformis f. sp. hordei).</title>
        <authorList>
            <person name="Xia C."/>
            <person name="Wang M."/>
            <person name="Yin C."/>
            <person name="Cornejo O.E."/>
            <person name="Hulbert S.H."/>
            <person name="Chen X."/>
        </authorList>
    </citation>
    <scope>NUCLEOTIDE SEQUENCE [LARGE SCALE GENOMIC DNA]</scope>
    <source>
        <strain evidence="3">93TX-2</strain>
    </source>
</reference>
<evidence type="ECO:0000313" key="2">
    <source>
        <dbReference type="EMBL" id="POW19197.1"/>
    </source>
</evidence>
<feature type="region of interest" description="Disordered" evidence="1">
    <location>
        <begin position="1"/>
        <end position="27"/>
    </location>
</feature>
<evidence type="ECO:0000256" key="1">
    <source>
        <dbReference type="SAM" id="MobiDB-lite"/>
    </source>
</evidence>
<feature type="region of interest" description="Disordered" evidence="1">
    <location>
        <begin position="87"/>
        <end position="106"/>
    </location>
</feature>
<sequence length="106" mass="11660">MLHPVPRYPANIPDVRMQSPPQQQAAQAMPRLLYPSGFATPRLDASSAFQSVPLRSSRPQQLESRVLAPLAPLVSRTRPLLIVQTLIDETRTDPRTGGTPSTPPKK</sequence>
<comment type="caution">
    <text evidence="2">The sequence shown here is derived from an EMBL/GenBank/DDBJ whole genome shotgun (WGS) entry which is preliminary data.</text>
</comment>
<feature type="compositionally biased region" description="Low complexity" evidence="1">
    <location>
        <begin position="17"/>
        <end position="27"/>
    </location>
</feature>
<keyword evidence="3" id="KW-1185">Reference proteome</keyword>
<dbReference type="EMBL" id="PKSM01000052">
    <property type="protein sequence ID" value="POW19197.1"/>
    <property type="molecule type" value="Genomic_DNA"/>
</dbReference>
<accession>A0A2S4WBV9</accession>